<dbReference type="RefSeq" id="WP_222579659.1">
    <property type="nucleotide sequence ID" value="NZ_JAHVHU010000007.1"/>
</dbReference>
<sequence>MKTTKLLLLVLITFCALEWGFAQEIMFVETTHVQKAMREYQARYEDNTELEGYRIQYLFTTDRREMERIERKFDELYQYIPHEWEHDPPYYRLYAGSFVARSNAMQLLALIRENFPEALLINATVPIDKVIQCRKNLIQK</sequence>
<evidence type="ECO:0000313" key="2">
    <source>
        <dbReference type="Proteomes" id="UP000753961"/>
    </source>
</evidence>
<dbReference type="AlphaFoldDB" id="A0A953HWZ1"/>
<dbReference type="Proteomes" id="UP000753961">
    <property type="component" value="Unassembled WGS sequence"/>
</dbReference>
<reference evidence="1" key="1">
    <citation type="submission" date="2021-06" db="EMBL/GenBank/DDBJ databases">
        <title>44 bacteria genomes isolated from Dapeng, Shenzhen.</title>
        <authorList>
            <person name="Zheng W."/>
            <person name="Yu S."/>
            <person name="Huang Y."/>
        </authorList>
    </citation>
    <scope>NUCLEOTIDE SEQUENCE</scope>
    <source>
        <strain evidence="1">DP5N28-2</strain>
    </source>
</reference>
<evidence type="ECO:0000313" key="1">
    <source>
        <dbReference type="EMBL" id="MBY5958126.1"/>
    </source>
</evidence>
<accession>A0A953HWZ1</accession>
<gene>
    <name evidence="1" type="ORF">KUV50_08300</name>
</gene>
<dbReference type="EMBL" id="JAHVHU010000007">
    <property type="protein sequence ID" value="MBY5958126.1"/>
    <property type="molecule type" value="Genomic_DNA"/>
</dbReference>
<organism evidence="1 2">
    <name type="scientific">Membranihabitans marinus</name>
    <dbReference type="NCBI Taxonomy" id="1227546"/>
    <lineage>
        <taxon>Bacteria</taxon>
        <taxon>Pseudomonadati</taxon>
        <taxon>Bacteroidota</taxon>
        <taxon>Saprospiria</taxon>
        <taxon>Saprospirales</taxon>
        <taxon>Saprospiraceae</taxon>
        <taxon>Membranihabitans</taxon>
    </lineage>
</organism>
<name>A0A953HWZ1_9BACT</name>
<comment type="caution">
    <text evidence="1">The sequence shown here is derived from an EMBL/GenBank/DDBJ whole genome shotgun (WGS) entry which is preliminary data.</text>
</comment>
<keyword evidence="2" id="KW-1185">Reference proteome</keyword>
<proteinExistence type="predicted"/>
<protein>
    <recommendedName>
        <fullName evidence="3">Sporulation related domain-containing protein</fullName>
    </recommendedName>
</protein>
<evidence type="ECO:0008006" key="3">
    <source>
        <dbReference type="Google" id="ProtNLM"/>
    </source>
</evidence>